<keyword evidence="6" id="KW-1185">Reference proteome</keyword>
<proteinExistence type="predicted"/>
<evidence type="ECO:0000313" key="4">
    <source>
        <dbReference type="EMBL" id="PWI66878.1"/>
    </source>
</evidence>
<evidence type="ECO:0000256" key="1">
    <source>
        <dbReference type="SAM" id="MobiDB-lite"/>
    </source>
</evidence>
<evidence type="ECO:0000313" key="3">
    <source>
        <dbReference type="EMBL" id="KAK4083247.1"/>
    </source>
</evidence>
<feature type="transmembrane region" description="Helical" evidence="2">
    <location>
        <begin position="27"/>
        <end position="47"/>
    </location>
</feature>
<evidence type="ECO:0000313" key="6">
    <source>
        <dbReference type="Proteomes" id="UP001287286"/>
    </source>
</evidence>
<evidence type="ECO:0000256" key="2">
    <source>
        <dbReference type="SAM" id="Phobius"/>
    </source>
</evidence>
<sequence length="196" mass="20805">MRSRPVRNGRQTQRNTREKARRGRTQLAVVVGIVGTATGLAIVVVRWSGEAEMEAEGSRSFPRLAGQVVVASWQDAQRGLVRSADVGTSAAVPAHPAPWRAPPPPIIVNASTCLWAALPTVRTYYLVYCSALQRLRLTCGTEVDTTWAAGPQGSVPSMCPLAGAPPPPVGVSAGAGLRVSPPRRNSRAAGPAWWPR</sequence>
<reference evidence="3 6" key="4">
    <citation type="journal article" date="2024" name="Microbiol. Resour. Announc.">
        <title>Genome annotations for the ascomycete fungi Trichoderma harzianum, Trichoderma aggressivum, and Purpureocillium lilacinum.</title>
        <authorList>
            <person name="Beijen E.P.W."/>
            <person name="Ohm R.A."/>
        </authorList>
    </citation>
    <scope>NUCLEOTIDE SEQUENCE [LARGE SCALE GENOMIC DNA]</scope>
    <source>
        <strain evidence="3 6">CBS 150709</strain>
    </source>
</reference>
<dbReference type="EMBL" id="JAWRVI010000058">
    <property type="protein sequence ID" value="KAK4083247.1"/>
    <property type="molecule type" value="Genomic_DNA"/>
</dbReference>
<dbReference type="Proteomes" id="UP001287286">
    <property type="component" value="Unassembled WGS sequence"/>
</dbReference>
<reference evidence="4 5" key="2">
    <citation type="journal article" date="2016" name="Front. Microbiol.">
        <title>Genome and transcriptome sequences reveal the specific parasitism of the nematophagous Purpureocillium lilacinum 36-1.</title>
        <authorList>
            <person name="Xie J."/>
            <person name="Li S."/>
            <person name="Mo C."/>
            <person name="Xiao X."/>
            <person name="Peng D."/>
            <person name="Wang G."/>
            <person name="Xiao Y."/>
        </authorList>
    </citation>
    <scope>NUCLEOTIDE SEQUENCE [LARGE SCALE GENOMIC DNA]</scope>
    <source>
        <strain evidence="4 5">36-1</strain>
    </source>
</reference>
<accession>A0A2U3DX93</accession>
<reference evidence="3" key="3">
    <citation type="submission" date="2023-11" db="EMBL/GenBank/DDBJ databases">
        <authorList>
            <person name="Beijen E."/>
            <person name="Ohm R.A."/>
        </authorList>
    </citation>
    <scope>NUCLEOTIDE SEQUENCE</scope>
    <source>
        <strain evidence="3">CBS 150709</strain>
    </source>
</reference>
<name>A0A2U3DX93_PURLI</name>
<dbReference type="Proteomes" id="UP000245956">
    <property type="component" value="Unassembled WGS sequence"/>
</dbReference>
<keyword evidence="2" id="KW-0472">Membrane</keyword>
<keyword evidence="2" id="KW-0812">Transmembrane</keyword>
<comment type="caution">
    <text evidence="4">The sequence shown here is derived from an EMBL/GenBank/DDBJ whole genome shotgun (WGS) entry which is preliminary data.</text>
</comment>
<evidence type="ECO:0000313" key="5">
    <source>
        <dbReference type="Proteomes" id="UP000245956"/>
    </source>
</evidence>
<dbReference type="EMBL" id="LCWV01000022">
    <property type="protein sequence ID" value="PWI66878.1"/>
    <property type="molecule type" value="Genomic_DNA"/>
</dbReference>
<feature type="region of interest" description="Disordered" evidence="1">
    <location>
        <begin position="172"/>
        <end position="196"/>
    </location>
</feature>
<gene>
    <name evidence="4" type="ORF">PCL_04722</name>
    <name evidence="3" type="ORF">Purlil1_10817</name>
</gene>
<feature type="region of interest" description="Disordered" evidence="1">
    <location>
        <begin position="1"/>
        <end position="23"/>
    </location>
</feature>
<reference evidence="4" key="1">
    <citation type="submission" date="2015-05" db="EMBL/GenBank/DDBJ databases">
        <authorList>
            <person name="Wang D.B."/>
            <person name="Wang M."/>
        </authorList>
    </citation>
    <scope>NUCLEOTIDE SEQUENCE</scope>
    <source>
        <strain evidence="4">36-1</strain>
    </source>
</reference>
<dbReference type="AlphaFoldDB" id="A0A2U3DX93"/>
<protein>
    <submittedName>
        <fullName evidence="4">Uncharacterized protein</fullName>
    </submittedName>
</protein>
<organism evidence="4 5">
    <name type="scientific">Purpureocillium lilacinum</name>
    <name type="common">Paecilomyces lilacinus</name>
    <dbReference type="NCBI Taxonomy" id="33203"/>
    <lineage>
        <taxon>Eukaryota</taxon>
        <taxon>Fungi</taxon>
        <taxon>Dikarya</taxon>
        <taxon>Ascomycota</taxon>
        <taxon>Pezizomycotina</taxon>
        <taxon>Sordariomycetes</taxon>
        <taxon>Hypocreomycetidae</taxon>
        <taxon>Hypocreales</taxon>
        <taxon>Ophiocordycipitaceae</taxon>
        <taxon>Purpureocillium</taxon>
    </lineage>
</organism>
<keyword evidence="2" id="KW-1133">Transmembrane helix</keyword>